<dbReference type="InterPro" id="IPR000868">
    <property type="entry name" value="Isochorismatase-like_dom"/>
</dbReference>
<organism evidence="4 5">
    <name type="scientific">Dictyostelium discoideum</name>
    <name type="common">Social amoeba</name>
    <dbReference type="NCBI Taxonomy" id="44689"/>
    <lineage>
        <taxon>Eukaryota</taxon>
        <taxon>Amoebozoa</taxon>
        <taxon>Evosea</taxon>
        <taxon>Eumycetozoa</taxon>
        <taxon>Dictyostelia</taxon>
        <taxon>Dictyosteliales</taxon>
        <taxon>Dictyosteliaceae</taxon>
        <taxon>Dictyostelium</taxon>
    </lineage>
</organism>
<protein>
    <submittedName>
        <fullName evidence="4">Isochorismatase hydrolase</fullName>
    </submittedName>
</protein>
<dbReference type="SMR" id="B0G192"/>
<dbReference type="STRING" id="44689.B0G192"/>
<sequence length="183" mass="20347">MTRALIIVDEQNDYFKTKNGKFELVGSEEAMERTKLVLQDFRNKKQLVCHVQHVFPKGGPFFEDGSVGCEIHEGVKPIEGEEIFVKTAINSFIGTGLEAHLKKHNITELVITGMMSHMCIDSATRGAKDLGWSDITVLEDCCATRDLTFNGNTTPAKLVHTAYMAALQFAFAKVITSTEYLSK</sequence>
<gene>
    <name evidence="4" type="ORF">DDB_G0295669</name>
</gene>
<dbReference type="InterPro" id="IPR050272">
    <property type="entry name" value="Isochorismatase-like_hydrls"/>
</dbReference>
<dbReference type="OMA" id="IMADNFA"/>
<proteinExistence type="inferred from homology"/>
<keyword evidence="5" id="KW-1185">Reference proteome</keyword>
<dbReference type="SUPFAM" id="SSF52499">
    <property type="entry name" value="Isochorismatase-like hydrolases"/>
    <property type="match status" value="1"/>
</dbReference>
<keyword evidence="2 4" id="KW-0378">Hydrolase</keyword>
<dbReference type="HOGENOM" id="CLU_068979_5_1_1"/>
<dbReference type="PhylomeDB" id="B0G192"/>
<dbReference type="InParanoid" id="B0G192"/>
<dbReference type="EMBL" id="AAFI02000185">
    <property type="protein sequence ID" value="EDR41017.1"/>
    <property type="molecule type" value="Genomic_DNA"/>
</dbReference>
<reference evidence="4 5" key="1">
    <citation type="journal article" date="2005" name="Nature">
        <title>The genome of the social amoeba Dictyostelium discoideum.</title>
        <authorList>
            <consortium name="The Dictyostelium discoideum Sequencing Consortium"/>
            <person name="Eichinger L."/>
            <person name="Pachebat J.A."/>
            <person name="Glockner G."/>
            <person name="Rajandream M.A."/>
            <person name="Sucgang R."/>
            <person name="Berriman M."/>
            <person name="Song J."/>
            <person name="Olsen R."/>
            <person name="Szafranski K."/>
            <person name="Xu Q."/>
            <person name="Tunggal B."/>
            <person name="Kummerfeld S."/>
            <person name="Madera M."/>
            <person name="Konfortov B.A."/>
            <person name="Rivero F."/>
            <person name="Bankier A.T."/>
            <person name="Lehmann R."/>
            <person name="Hamlin N."/>
            <person name="Davies R."/>
            <person name="Gaudet P."/>
            <person name="Fey P."/>
            <person name="Pilcher K."/>
            <person name="Chen G."/>
            <person name="Saunders D."/>
            <person name="Sodergren E."/>
            <person name="Davis P."/>
            <person name="Kerhornou A."/>
            <person name="Nie X."/>
            <person name="Hall N."/>
            <person name="Anjard C."/>
            <person name="Hemphill L."/>
            <person name="Bason N."/>
            <person name="Farbrother P."/>
            <person name="Desany B."/>
            <person name="Just E."/>
            <person name="Morio T."/>
            <person name="Rost R."/>
            <person name="Churcher C."/>
            <person name="Cooper J."/>
            <person name="Haydock S."/>
            <person name="van Driessche N."/>
            <person name="Cronin A."/>
            <person name="Goodhead I."/>
            <person name="Muzny D."/>
            <person name="Mourier T."/>
            <person name="Pain A."/>
            <person name="Lu M."/>
            <person name="Harper D."/>
            <person name="Lindsay R."/>
            <person name="Hauser H."/>
            <person name="James K."/>
            <person name="Quiles M."/>
            <person name="Madan Babu M."/>
            <person name="Saito T."/>
            <person name="Buchrieser C."/>
            <person name="Wardroper A."/>
            <person name="Felder M."/>
            <person name="Thangavelu M."/>
            <person name="Johnson D."/>
            <person name="Knights A."/>
            <person name="Loulseged H."/>
            <person name="Mungall K."/>
            <person name="Oliver K."/>
            <person name="Price C."/>
            <person name="Quail M.A."/>
            <person name="Urushihara H."/>
            <person name="Hernandez J."/>
            <person name="Rabbinowitsch E."/>
            <person name="Steffen D."/>
            <person name="Sanders M."/>
            <person name="Ma J."/>
            <person name="Kohara Y."/>
            <person name="Sharp S."/>
            <person name="Simmonds M."/>
            <person name="Spiegler S."/>
            <person name="Tivey A."/>
            <person name="Sugano S."/>
            <person name="White B."/>
            <person name="Walker D."/>
            <person name="Woodward J."/>
            <person name="Winckler T."/>
            <person name="Tanaka Y."/>
            <person name="Shaulsky G."/>
            <person name="Schleicher M."/>
            <person name="Weinstock G."/>
            <person name="Rosenthal A."/>
            <person name="Cox E.C."/>
            <person name="Chisholm R.L."/>
            <person name="Gibbs R."/>
            <person name="Loomis W.F."/>
            <person name="Platzer M."/>
            <person name="Kay R.R."/>
            <person name="Williams J."/>
            <person name="Dear P.H."/>
            <person name="Noegel A.A."/>
            <person name="Barrell B."/>
            <person name="Kuspa A."/>
        </authorList>
    </citation>
    <scope>NUCLEOTIDE SEQUENCE [LARGE SCALE GENOMIC DNA]</scope>
    <source>
        <strain evidence="4 5">AX4</strain>
    </source>
</reference>
<dbReference type="PANTHER" id="PTHR43540">
    <property type="entry name" value="PEROXYUREIDOACRYLATE/UREIDOACRYLATE AMIDOHYDROLASE-RELATED"/>
    <property type="match status" value="1"/>
</dbReference>
<dbReference type="Pfam" id="PF00857">
    <property type="entry name" value="Isochorismatase"/>
    <property type="match status" value="1"/>
</dbReference>
<dbReference type="Gene3D" id="3.40.50.850">
    <property type="entry name" value="Isochorismatase-like"/>
    <property type="match status" value="1"/>
</dbReference>
<dbReference type="Proteomes" id="UP000002195">
    <property type="component" value="Unassembled WGS sequence"/>
</dbReference>
<dbReference type="GeneID" id="8628341"/>
<dbReference type="KEGG" id="ddi:DDB_G0295669"/>
<evidence type="ECO:0000259" key="3">
    <source>
        <dbReference type="Pfam" id="PF00857"/>
    </source>
</evidence>
<dbReference type="PANTHER" id="PTHR43540:SF1">
    <property type="entry name" value="ISOCHORISMATASE HYDROLASE"/>
    <property type="match status" value="1"/>
</dbReference>
<dbReference type="dictyBase" id="DDB_G0295669"/>
<dbReference type="PaxDb" id="44689-DDB0237829"/>
<name>B0G192_DICDI</name>
<dbReference type="CDD" id="cd01014">
    <property type="entry name" value="nicotinamidase_related"/>
    <property type="match status" value="1"/>
</dbReference>
<comment type="similarity">
    <text evidence="1">Belongs to the isochorismatase family.</text>
</comment>
<accession>B0G192</accession>
<comment type="caution">
    <text evidence="4">The sequence shown here is derived from an EMBL/GenBank/DDBJ whole genome shotgun (WGS) entry which is preliminary data.</text>
</comment>
<dbReference type="eggNOG" id="ENOG502S5FT">
    <property type="taxonomic scope" value="Eukaryota"/>
</dbReference>
<dbReference type="GO" id="GO:0016787">
    <property type="term" value="F:hydrolase activity"/>
    <property type="evidence" value="ECO:0007669"/>
    <property type="project" value="UniProtKB-KW"/>
</dbReference>
<dbReference type="AlphaFoldDB" id="B0G192"/>
<evidence type="ECO:0000256" key="1">
    <source>
        <dbReference type="ARBA" id="ARBA00006336"/>
    </source>
</evidence>
<feature type="domain" description="Isochorismatase-like" evidence="3">
    <location>
        <begin position="4"/>
        <end position="178"/>
    </location>
</feature>
<dbReference type="InterPro" id="IPR036380">
    <property type="entry name" value="Isochorismatase-like_sf"/>
</dbReference>
<dbReference type="VEuPathDB" id="AmoebaDB:DDB_G0295669"/>
<evidence type="ECO:0000313" key="5">
    <source>
        <dbReference type="Proteomes" id="UP000002195"/>
    </source>
</evidence>
<evidence type="ECO:0000313" key="4">
    <source>
        <dbReference type="EMBL" id="EDR41017.1"/>
    </source>
</evidence>
<dbReference type="RefSeq" id="XP_001733055.1">
    <property type="nucleotide sequence ID" value="XM_001733003.1"/>
</dbReference>
<evidence type="ECO:0000256" key="2">
    <source>
        <dbReference type="ARBA" id="ARBA00022801"/>
    </source>
</evidence>